<feature type="chain" id="PRO_5008751869" evidence="3">
    <location>
        <begin position="22"/>
        <end position="380"/>
    </location>
</feature>
<name>A0A1C6Z1G2_HAFAL</name>
<sequence length="380" mass="42316">MRRVGGLWLVACLSISSFARAGDLLPSRQQVDGWLKGLGSDNQFNPDKGIDWGVMPGPFYTPELGLGVGMAVVGMYRPDKHDHVSQNSTLSLSGFASSTGAFGLGLENYSFFADDAWRFYLSGALNDMPTYYWGTGFSAGRNNDDKQKYTSQEFSAKPDLLYRIAPNTYLGLGWSFSSVHAASIQDKDRGTLEREKAGTSVLSSGASATFTYDTRDFVSNPRHGQLVNLTYTYYAPGLGSDTRFDSLDTRYALYHALDDKNVLAWEIDGRFTQGDVPWNMLPLLGSNNRMRGYYEGRYRDRNVVSTQIEYRRKLDWRHGVVGWLGTGTMGPNTRDLGQSAWLPSVGVGYRFEFKPRMNVRLDLGVGKGSTGFYFQVGEAF</sequence>
<evidence type="ECO:0000313" key="6">
    <source>
        <dbReference type="Proteomes" id="UP000094844"/>
    </source>
</evidence>
<dbReference type="EMBL" id="FMIQ01000043">
    <property type="protein sequence ID" value="SCM52841.1"/>
    <property type="molecule type" value="Genomic_DNA"/>
</dbReference>
<gene>
    <name evidence="5" type="ORF">BN1044_02328</name>
</gene>
<dbReference type="GO" id="GO:0019867">
    <property type="term" value="C:outer membrane"/>
    <property type="evidence" value="ECO:0007669"/>
    <property type="project" value="InterPro"/>
</dbReference>
<comment type="subcellular location">
    <subcellularLocation>
        <location evidence="1">Membrane</location>
    </subcellularLocation>
</comment>
<feature type="domain" description="Bacterial surface antigen (D15)" evidence="4">
    <location>
        <begin position="126"/>
        <end position="380"/>
    </location>
</feature>
<protein>
    <submittedName>
        <fullName evidence="5">Surface antigen</fullName>
    </submittedName>
</protein>
<evidence type="ECO:0000256" key="2">
    <source>
        <dbReference type="ARBA" id="ARBA00023136"/>
    </source>
</evidence>
<reference evidence="5 6" key="1">
    <citation type="submission" date="2016-09" db="EMBL/GenBank/DDBJ databases">
        <authorList>
            <person name="Capua I."/>
            <person name="De Benedictis P."/>
            <person name="Joannis T."/>
            <person name="Lombin L.H."/>
            <person name="Cattoli G."/>
        </authorList>
    </citation>
    <scope>NUCLEOTIDE SEQUENCE [LARGE SCALE GENOMIC DNA]</scope>
    <source>
        <strain evidence="5 6">GB001</strain>
    </source>
</reference>
<evidence type="ECO:0000259" key="4">
    <source>
        <dbReference type="Pfam" id="PF01103"/>
    </source>
</evidence>
<keyword evidence="3" id="KW-0732">Signal</keyword>
<evidence type="ECO:0000256" key="3">
    <source>
        <dbReference type="SAM" id="SignalP"/>
    </source>
</evidence>
<evidence type="ECO:0000313" key="5">
    <source>
        <dbReference type="EMBL" id="SCM52841.1"/>
    </source>
</evidence>
<dbReference type="OrthoDB" id="9771071at2"/>
<evidence type="ECO:0000256" key="1">
    <source>
        <dbReference type="ARBA" id="ARBA00004370"/>
    </source>
</evidence>
<feature type="signal peptide" evidence="3">
    <location>
        <begin position="1"/>
        <end position="21"/>
    </location>
</feature>
<organism evidence="5 6">
    <name type="scientific">Hafnia alvei</name>
    <dbReference type="NCBI Taxonomy" id="569"/>
    <lineage>
        <taxon>Bacteria</taxon>
        <taxon>Pseudomonadati</taxon>
        <taxon>Pseudomonadota</taxon>
        <taxon>Gammaproteobacteria</taxon>
        <taxon>Enterobacterales</taxon>
        <taxon>Hafniaceae</taxon>
        <taxon>Hafnia</taxon>
    </lineage>
</organism>
<dbReference type="Proteomes" id="UP000094844">
    <property type="component" value="Unassembled WGS sequence"/>
</dbReference>
<accession>A0A1C6Z1G2</accession>
<proteinExistence type="predicted"/>
<dbReference type="InterPro" id="IPR000184">
    <property type="entry name" value="Bac_surfAg_D15"/>
</dbReference>
<dbReference type="RefSeq" id="WP_072308832.1">
    <property type="nucleotide sequence ID" value="NZ_FMIQ01000043.1"/>
</dbReference>
<dbReference type="STRING" id="569.A6V27_05790"/>
<dbReference type="AlphaFoldDB" id="A0A1C6Z1G2"/>
<dbReference type="Pfam" id="PF01103">
    <property type="entry name" value="Omp85"/>
    <property type="match status" value="1"/>
</dbReference>
<dbReference type="Gene3D" id="2.40.160.50">
    <property type="entry name" value="membrane protein fhac: a member of the omp85/tpsb transporter family"/>
    <property type="match status" value="1"/>
</dbReference>
<keyword evidence="2" id="KW-0472">Membrane</keyword>